<keyword evidence="2" id="KW-1185">Reference proteome</keyword>
<dbReference type="PIRSF" id="PIRSF007580">
    <property type="entry name" value="UCP07580"/>
    <property type="match status" value="1"/>
</dbReference>
<dbReference type="AlphaFoldDB" id="A0A2T5J1R9"/>
<organism evidence="1 2">
    <name type="scientific">Agitococcus lubricus</name>
    <dbReference type="NCBI Taxonomy" id="1077255"/>
    <lineage>
        <taxon>Bacteria</taxon>
        <taxon>Pseudomonadati</taxon>
        <taxon>Pseudomonadota</taxon>
        <taxon>Gammaproteobacteria</taxon>
        <taxon>Moraxellales</taxon>
        <taxon>Moraxellaceae</taxon>
        <taxon>Agitococcus</taxon>
    </lineage>
</organism>
<evidence type="ECO:0000313" key="1">
    <source>
        <dbReference type="EMBL" id="PTQ90392.1"/>
    </source>
</evidence>
<comment type="caution">
    <text evidence="1">The sequence shown here is derived from an EMBL/GenBank/DDBJ whole genome shotgun (WGS) entry which is preliminary data.</text>
</comment>
<evidence type="ECO:0008006" key="3">
    <source>
        <dbReference type="Google" id="ProtNLM"/>
    </source>
</evidence>
<dbReference type="InterPro" id="IPR016516">
    <property type="entry name" value="UCP07580"/>
</dbReference>
<reference evidence="1 2" key="1">
    <citation type="submission" date="2018-04" db="EMBL/GenBank/DDBJ databases">
        <title>Genomic Encyclopedia of Archaeal and Bacterial Type Strains, Phase II (KMG-II): from individual species to whole genera.</title>
        <authorList>
            <person name="Goeker M."/>
        </authorList>
    </citation>
    <scope>NUCLEOTIDE SEQUENCE [LARGE SCALE GENOMIC DNA]</scope>
    <source>
        <strain evidence="1 2">DSM 5822</strain>
    </source>
</reference>
<dbReference type="EMBL" id="QAON01000003">
    <property type="protein sequence ID" value="PTQ90392.1"/>
    <property type="molecule type" value="Genomic_DNA"/>
</dbReference>
<dbReference type="Pfam" id="PF10118">
    <property type="entry name" value="Metal_hydrol"/>
    <property type="match status" value="1"/>
</dbReference>
<dbReference type="Proteomes" id="UP000244223">
    <property type="component" value="Unassembled WGS sequence"/>
</dbReference>
<accession>A0A2T5J1R9</accession>
<dbReference type="RefSeq" id="WP_107864836.1">
    <property type="nucleotide sequence ID" value="NZ_QAON01000003.1"/>
</dbReference>
<gene>
    <name evidence="1" type="ORF">C8N29_103145</name>
</gene>
<proteinExistence type="predicted"/>
<protein>
    <recommendedName>
        <fullName evidence="3">Metal-dependent hydrolase</fullName>
    </recommendedName>
</protein>
<sequence length="278" mass="32530">MPTLTPAHITIKPRHLQFAFNQDIPRYWFANDPVLTHFLNVLSITFPEGERFFLDSVRAFRDKVDDPQRQKDISGFIGQEALHSREHAAYNQFLATQGYEKLVQRTERVSSKLLKGGRLRLTPREQLAITSALEHITAVLAKTLLEHPQQLAMIHPSIRSLWLWHAIEETEHKAVAFDLYKEISHQKMTEKNTVMVLGTLYLLAFSGYFTWQFLRQDGVLRKQPWRVVRGYWRLLGYKGLLQPAIKEYFNYFKADFHPWQDDNSRYLSRAYAQLAVAA</sequence>
<name>A0A2T5J1R9_9GAMM</name>
<dbReference type="PANTHER" id="PTHR39456:SF1">
    <property type="entry name" value="METAL-DEPENDENT HYDROLASE"/>
    <property type="match status" value="1"/>
</dbReference>
<evidence type="ECO:0000313" key="2">
    <source>
        <dbReference type="Proteomes" id="UP000244223"/>
    </source>
</evidence>
<dbReference type="OrthoDB" id="485478at2"/>
<dbReference type="PANTHER" id="PTHR39456">
    <property type="entry name" value="METAL-DEPENDENT HYDROLASE"/>
    <property type="match status" value="1"/>
</dbReference>